<name>A0ABU9VI79_9BACI</name>
<comment type="caution">
    <text evidence="1">The sequence shown here is derived from an EMBL/GenBank/DDBJ whole genome shotgun (WGS) entry which is preliminary data.</text>
</comment>
<evidence type="ECO:0008006" key="3">
    <source>
        <dbReference type="Google" id="ProtNLM"/>
    </source>
</evidence>
<protein>
    <recommendedName>
        <fullName evidence="3">Lipoprotein</fullName>
    </recommendedName>
</protein>
<dbReference type="Proteomes" id="UP001418796">
    <property type="component" value="Unassembled WGS sequence"/>
</dbReference>
<dbReference type="EMBL" id="JBCITK010000001">
    <property type="protein sequence ID" value="MEN0643612.1"/>
    <property type="molecule type" value="Genomic_DNA"/>
</dbReference>
<organism evidence="1 2">
    <name type="scientific">Alkalicoccobacillus gibsonii</name>
    <dbReference type="NCBI Taxonomy" id="79881"/>
    <lineage>
        <taxon>Bacteria</taxon>
        <taxon>Bacillati</taxon>
        <taxon>Bacillota</taxon>
        <taxon>Bacilli</taxon>
        <taxon>Bacillales</taxon>
        <taxon>Bacillaceae</taxon>
        <taxon>Alkalicoccobacillus</taxon>
    </lineage>
</organism>
<dbReference type="PROSITE" id="PS51257">
    <property type="entry name" value="PROKAR_LIPOPROTEIN"/>
    <property type="match status" value="1"/>
</dbReference>
<proteinExistence type="predicted"/>
<reference evidence="1 2" key="1">
    <citation type="submission" date="2024-03" db="EMBL/GenBank/DDBJ databases">
        <title>Bacilli Hybrid Assemblies.</title>
        <authorList>
            <person name="Kovac J."/>
        </authorList>
    </citation>
    <scope>NUCLEOTIDE SEQUENCE [LARGE SCALE GENOMIC DNA]</scope>
    <source>
        <strain evidence="1 2">FSL R7-0666</strain>
    </source>
</reference>
<evidence type="ECO:0000313" key="2">
    <source>
        <dbReference type="Proteomes" id="UP001418796"/>
    </source>
</evidence>
<gene>
    <name evidence="1" type="ORF">MKY91_10690</name>
</gene>
<dbReference type="RefSeq" id="WP_343130510.1">
    <property type="nucleotide sequence ID" value="NZ_JBCITK010000001.1"/>
</dbReference>
<sequence>MKKWSIYGTIISIGVALILTGCNSNNKVGDDLEVYYNDHILPIQADIDDAWDEFFRETDSLSDEEFYEVYESDLKPELDEYYEELQELSPETDDVRELHSLYLNANDVFYKAGEKEVEGHYRQDEDLLAESDDLFAEYDQLEDEFLIELERLMDKTGAEYE</sequence>
<keyword evidence="2" id="KW-1185">Reference proteome</keyword>
<evidence type="ECO:0000313" key="1">
    <source>
        <dbReference type="EMBL" id="MEN0643612.1"/>
    </source>
</evidence>
<accession>A0ABU9VI79</accession>